<organism evidence="2 3">
    <name type="scientific">Desulforhabdus amnigena</name>
    <dbReference type="NCBI Taxonomy" id="40218"/>
    <lineage>
        <taxon>Bacteria</taxon>
        <taxon>Pseudomonadati</taxon>
        <taxon>Thermodesulfobacteriota</taxon>
        <taxon>Syntrophobacteria</taxon>
        <taxon>Syntrophobacterales</taxon>
        <taxon>Syntrophobacteraceae</taxon>
        <taxon>Desulforhabdus</taxon>
    </lineage>
</organism>
<dbReference type="InterPro" id="IPR025393">
    <property type="entry name" value="DUF4301"/>
</dbReference>
<dbReference type="Pfam" id="PF14134">
    <property type="entry name" value="DUF4301"/>
    <property type="match status" value="1"/>
</dbReference>
<reference evidence="2" key="1">
    <citation type="submission" date="2022-12" db="EMBL/GenBank/DDBJ databases">
        <title>Reference genome sequencing for broad-spectrum identification of bacterial and archaeal isolates by mass spectrometry.</title>
        <authorList>
            <person name="Sekiguchi Y."/>
            <person name="Tourlousse D.M."/>
        </authorList>
    </citation>
    <scope>NUCLEOTIDE SEQUENCE</scope>
    <source>
        <strain evidence="2">ASRB1</strain>
    </source>
</reference>
<evidence type="ECO:0000313" key="2">
    <source>
        <dbReference type="EMBL" id="GLI33380.1"/>
    </source>
</evidence>
<protein>
    <recommendedName>
        <fullName evidence="1">DUF4301 domain-containing protein</fullName>
    </recommendedName>
</protein>
<dbReference type="AlphaFoldDB" id="A0A9W6FTA3"/>
<proteinExistence type="predicted"/>
<dbReference type="RefSeq" id="WP_281792389.1">
    <property type="nucleotide sequence ID" value="NZ_BSDR01000001.1"/>
</dbReference>
<comment type="caution">
    <text evidence="2">The sequence shown here is derived from an EMBL/GenBank/DDBJ whole genome shotgun (WGS) entry which is preliminary data.</text>
</comment>
<dbReference type="SUPFAM" id="SSF53448">
    <property type="entry name" value="Nucleotide-diphospho-sugar transferases"/>
    <property type="match status" value="1"/>
</dbReference>
<feature type="domain" description="DUF4301" evidence="1">
    <location>
        <begin position="9"/>
        <end position="520"/>
    </location>
</feature>
<gene>
    <name evidence="2" type="ORF">DAMNIGENAA_08130</name>
</gene>
<dbReference type="Proteomes" id="UP001144372">
    <property type="component" value="Unassembled WGS sequence"/>
</dbReference>
<accession>A0A9W6FTA3</accession>
<evidence type="ECO:0000259" key="1">
    <source>
        <dbReference type="Pfam" id="PF14134"/>
    </source>
</evidence>
<evidence type="ECO:0000313" key="3">
    <source>
        <dbReference type="Proteomes" id="UP001144372"/>
    </source>
</evidence>
<keyword evidence="3" id="KW-1185">Reference proteome</keyword>
<name>A0A9W6FTA3_9BACT</name>
<sequence>MKGFSFIDADYLQMESLGITEEQVRRQIEIFEKSSYFVHLKHACVLGNGIQIIPASEKDRYLQLHFEAARKGRFLKFVPASGAATRMFQSLMQIYHMPQFLEFNELQRRAGQGVAVACDFIRFVEELFHFPFIDDLEDVLARDGFDLDMLVRERRFLTILEYLLTDYGLNYSSLPKGLLKFHRYKNGSRTAFEEHLVEAADYLGNGNGVCCLHFTVSPEHEQRFLELLDVVEGCYENRFEMHYSIDFSYQKPSTNTIAVDMFNRPFRDRHGHLLFRPAGHGALLENLNDLQGDLIFIKNVDNVVPDNLKEDTVVWKRILGGYLVEIQNLVFDTIRKLKQESSESDVEKAASFARERLSIRFPETYEYMPLEKRRDLLLRKLNRPIRVCGVVRNVGEPGGAPFWVENKNGTLSLQIVEKAQVDFSQSDQEQIWMSSTHFNPVDLVCGVRDYEGKPFNLGYYVDPETVFISRKFKEGRELKALELPGLWNGSMADWITVIVEVPRTTFNPVKTVFDLLKPEHLSGFEQN</sequence>
<dbReference type="InterPro" id="IPR029044">
    <property type="entry name" value="Nucleotide-diphossugar_trans"/>
</dbReference>
<dbReference type="EMBL" id="BSDR01000001">
    <property type="protein sequence ID" value="GLI33380.1"/>
    <property type="molecule type" value="Genomic_DNA"/>
</dbReference>